<gene>
    <name evidence="7" type="ORF">PSYICH_LOCUS13936</name>
</gene>
<keyword evidence="4" id="KW-1133">Transmembrane helix</keyword>
<sequence>MEYEKIPFLCGRTLLIILVLAMTGSKSNGAICPAACRCENDVLRTSCASASLEFVPIQLNPELHELDLSRNKIVHIHFSFPFYEELIVLNLSHNKIKTLGNSNFLSQKNLTHLDLQYNQIENLTKESFKGLKALSHLDVSNNSLEVIQETTFRDLHSLVVLRLAGNKLVHLEAGLFRSGKNLKEIYLNDNQFLEIPTEALADTVRLRYLSLSRNYIRYIEDGAMPNLPELHTLLLNYNIVTEIHSDGLSTLISLMYLDLSNNNLTVMPTESLAKLSNLTTLTLSGNFITVLQPISFRGLFNLKILKINRLMTLKQIDVRTFVDNINLEKINMDYNLGIIKLPTRLFHGNSKLTYVSVRFNGLQNLEAIHFPLDQLHELRLGGNPLQCNCSLGWLWQLIQSYKTKSINTSTNTKSEKLIPNIDLILDEHDIICEGPEDLHGKHLSSATKHQMDCSVGWLAAISVTITVIFILVVIGGVVYWAPKRRTKSSREEKLRSSLPEPNIPRKSDSYEAAQIEKYILQPSMMIHNEYRTLTPWDPYGPSVVNIYEQINDNRERPHIVYV</sequence>
<reference evidence="7" key="1">
    <citation type="submission" date="2022-01" db="EMBL/GenBank/DDBJ databases">
        <authorList>
            <person name="King R."/>
        </authorList>
    </citation>
    <scope>NUCLEOTIDE SEQUENCE</scope>
</reference>
<feature type="chain" id="PRO_5040365547" description="LRRCT domain-containing protein" evidence="5">
    <location>
        <begin position="30"/>
        <end position="562"/>
    </location>
</feature>
<proteinExistence type="predicted"/>
<dbReference type="InterPro" id="IPR050541">
    <property type="entry name" value="LRR_TM_domain-containing"/>
</dbReference>
<feature type="domain" description="LRRCT" evidence="6">
    <location>
        <begin position="383"/>
        <end position="454"/>
    </location>
</feature>
<dbReference type="PANTHER" id="PTHR24369">
    <property type="entry name" value="ANTIGEN BSP, PUTATIVE-RELATED"/>
    <property type="match status" value="1"/>
</dbReference>
<dbReference type="Gene3D" id="3.80.10.10">
    <property type="entry name" value="Ribonuclease Inhibitor"/>
    <property type="match status" value="3"/>
</dbReference>
<evidence type="ECO:0000259" key="6">
    <source>
        <dbReference type="SMART" id="SM00082"/>
    </source>
</evidence>
<evidence type="ECO:0000313" key="7">
    <source>
        <dbReference type="EMBL" id="CAH1113827.1"/>
    </source>
</evidence>
<keyword evidence="4" id="KW-0472">Membrane</keyword>
<dbReference type="Proteomes" id="UP001153636">
    <property type="component" value="Chromosome 7"/>
</dbReference>
<dbReference type="AlphaFoldDB" id="A0A9P0GK13"/>
<keyword evidence="1" id="KW-0433">Leucine-rich repeat</keyword>
<dbReference type="PANTHER" id="PTHR24369:SF210">
    <property type="entry name" value="CHAOPTIN-RELATED"/>
    <property type="match status" value="1"/>
</dbReference>
<evidence type="ECO:0000313" key="8">
    <source>
        <dbReference type="Proteomes" id="UP001153636"/>
    </source>
</evidence>
<dbReference type="Pfam" id="PF13306">
    <property type="entry name" value="LRR_5"/>
    <property type="match status" value="1"/>
</dbReference>
<evidence type="ECO:0000256" key="3">
    <source>
        <dbReference type="ARBA" id="ARBA00022737"/>
    </source>
</evidence>
<dbReference type="FunFam" id="3.80.10.10:FF:001164">
    <property type="entry name" value="GH01279p"/>
    <property type="match status" value="1"/>
</dbReference>
<keyword evidence="3" id="KW-0677">Repeat</keyword>
<dbReference type="GO" id="GO:0005886">
    <property type="term" value="C:plasma membrane"/>
    <property type="evidence" value="ECO:0007669"/>
    <property type="project" value="TreeGrafter"/>
</dbReference>
<dbReference type="InterPro" id="IPR032675">
    <property type="entry name" value="LRR_dom_sf"/>
</dbReference>
<dbReference type="InterPro" id="IPR026906">
    <property type="entry name" value="LRR_5"/>
</dbReference>
<dbReference type="InterPro" id="IPR003591">
    <property type="entry name" value="Leu-rich_rpt_typical-subtyp"/>
</dbReference>
<name>A0A9P0GK13_9CUCU</name>
<dbReference type="SMART" id="SM00082">
    <property type="entry name" value="LRRCT"/>
    <property type="match status" value="1"/>
</dbReference>
<dbReference type="PROSITE" id="PS51450">
    <property type="entry name" value="LRR"/>
    <property type="match status" value="4"/>
</dbReference>
<evidence type="ECO:0000256" key="1">
    <source>
        <dbReference type="ARBA" id="ARBA00022614"/>
    </source>
</evidence>
<keyword evidence="8" id="KW-1185">Reference proteome</keyword>
<dbReference type="InterPro" id="IPR001611">
    <property type="entry name" value="Leu-rich_rpt"/>
</dbReference>
<dbReference type="SMART" id="SM00365">
    <property type="entry name" value="LRR_SD22"/>
    <property type="match status" value="5"/>
</dbReference>
<dbReference type="SUPFAM" id="SSF52058">
    <property type="entry name" value="L domain-like"/>
    <property type="match status" value="1"/>
</dbReference>
<dbReference type="EMBL" id="OV651819">
    <property type="protein sequence ID" value="CAH1113827.1"/>
    <property type="molecule type" value="Genomic_DNA"/>
</dbReference>
<dbReference type="OrthoDB" id="2190652at2759"/>
<organism evidence="7 8">
    <name type="scientific">Psylliodes chrysocephalus</name>
    <dbReference type="NCBI Taxonomy" id="3402493"/>
    <lineage>
        <taxon>Eukaryota</taxon>
        <taxon>Metazoa</taxon>
        <taxon>Ecdysozoa</taxon>
        <taxon>Arthropoda</taxon>
        <taxon>Hexapoda</taxon>
        <taxon>Insecta</taxon>
        <taxon>Pterygota</taxon>
        <taxon>Neoptera</taxon>
        <taxon>Endopterygota</taxon>
        <taxon>Coleoptera</taxon>
        <taxon>Polyphaga</taxon>
        <taxon>Cucujiformia</taxon>
        <taxon>Chrysomeloidea</taxon>
        <taxon>Chrysomelidae</taxon>
        <taxon>Galerucinae</taxon>
        <taxon>Alticini</taxon>
        <taxon>Psylliodes</taxon>
    </lineage>
</organism>
<dbReference type="InterPro" id="IPR000483">
    <property type="entry name" value="Cys-rich_flank_reg_C"/>
</dbReference>
<dbReference type="Pfam" id="PF13855">
    <property type="entry name" value="LRR_8"/>
    <property type="match status" value="2"/>
</dbReference>
<protein>
    <recommendedName>
        <fullName evidence="6">LRRCT domain-containing protein</fullName>
    </recommendedName>
</protein>
<dbReference type="SMART" id="SM00369">
    <property type="entry name" value="LRR_TYP"/>
    <property type="match status" value="10"/>
</dbReference>
<evidence type="ECO:0000256" key="2">
    <source>
        <dbReference type="ARBA" id="ARBA00022729"/>
    </source>
</evidence>
<evidence type="ECO:0000256" key="5">
    <source>
        <dbReference type="SAM" id="SignalP"/>
    </source>
</evidence>
<evidence type="ECO:0000256" key="4">
    <source>
        <dbReference type="SAM" id="Phobius"/>
    </source>
</evidence>
<feature type="signal peptide" evidence="5">
    <location>
        <begin position="1"/>
        <end position="29"/>
    </location>
</feature>
<feature type="transmembrane region" description="Helical" evidence="4">
    <location>
        <begin position="455"/>
        <end position="481"/>
    </location>
</feature>
<keyword evidence="2 5" id="KW-0732">Signal</keyword>
<accession>A0A9P0GK13</accession>
<keyword evidence="4" id="KW-0812">Transmembrane</keyword>